<feature type="transmembrane region" description="Helical" evidence="6">
    <location>
        <begin position="576"/>
        <end position="601"/>
    </location>
</feature>
<dbReference type="OrthoDB" id="9994106at2759"/>
<dbReference type="Pfam" id="PF00520">
    <property type="entry name" value="Ion_trans"/>
    <property type="match status" value="1"/>
</dbReference>
<evidence type="ECO:0000313" key="9">
    <source>
        <dbReference type="Proteomes" id="UP000037460"/>
    </source>
</evidence>
<dbReference type="PANTHER" id="PTHR13800">
    <property type="entry name" value="TRANSIENT RECEPTOR POTENTIAL CATION CHANNEL, SUBFAMILY M, MEMBER 6"/>
    <property type="match status" value="1"/>
</dbReference>
<comment type="subcellular location">
    <subcellularLocation>
        <location evidence="1">Membrane</location>
        <topology evidence="1">Multi-pass membrane protein</topology>
    </subcellularLocation>
</comment>
<dbReference type="GO" id="GO:0099604">
    <property type="term" value="F:ligand-gated calcium channel activity"/>
    <property type="evidence" value="ECO:0007669"/>
    <property type="project" value="TreeGrafter"/>
</dbReference>
<dbReference type="AlphaFoldDB" id="A0A0M0JN63"/>
<accession>A0A0M0JN63</accession>
<keyword evidence="4 6" id="KW-0472">Membrane</keyword>
<proteinExistence type="predicted"/>
<evidence type="ECO:0000256" key="2">
    <source>
        <dbReference type="ARBA" id="ARBA00022692"/>
    </source>
</evidence>
<reference evidence="9" key="1">
    <citation type="journal article" date="2015" name="PLoS Genet.">
        <title>Genome Sequence and Transcriptome Analyses of Chrysochromulina tobin: Metabolic Tools for Enhanced Algal Fitness in the Prominent Order Prymnesiales (Haptophyceae).</title>
        <authorList>
            <person name="Hovde B.T."/>
            <person name="Deodato C.R."/>
            <person name="Hunsperger H.M."/>
            <person name="Ryken S.A."/>
            <person name="Yost W."/>
            <person name="Jha R.K."/>
            <person name="Patterson J."/>
            <person name="Monnat R.J. Jr."/>
            <person name="Barlow S.B."/>
            <person name="Starkenburg S.R."/>
            <person name="Cattolico R.A."/>
        </authorList>
    </citation>
    <scope>NUCLEOTIDE SEQUENCE</scope>
    <source>
        <strain evidence="9">CCMP291</strain>
    </source>
</reference>
<dbReference type="GO" id="GO:0005886">
    <property type="term" value="C:plasma membrane"/>
    <property type="evidence" value="ECO:0007669"/>
    <property type="project" value="TreeGrafter"/>
</dbReference>
<dbReference type="Proteomes" id="UP000037460">
    <property type="component" value="Unassembled WGS sequence"/>
</dbReference>
<dbReference type="CDD" id="cd00051">
    <property type="entry name" value="EFh"/>
    <property type="match status" value="1"/>
</dbReference>
<keyword evidence="2 6" id="KW-0812">Transmembrane</keyword>
<feature type="domain" description="EF-hand" evidence="7">
    <location>
        <begin position="817"/>
        <end position="852"/>
    </location>
</feature>
<feature type="transmembrane region" description="Helical" evidence="6">
    <location>
        <begin position="511"/>
        <end position="532"/>
    </location>
</feature>
<organism evidence="8 9">
    <name type="scientific">Chrysochromulina tobinii</name>
    <dbReference type="NCBI Taxonomy" id="1460289"/>
    <lineage>
        <taxon>Eukaryota</taxon>
        <taxon>Haptista</taxon>
        <taxon>Haptophyta</taxon>
        <taxon>Prymnesiophyceae</taxon>
        <taxon>Prymnesiales</taxon>
        <taxon>Chrysochromulinaceae</taxon>
        <taxon>Chrysochromulina</taxon>
    </lineage>
</organism>
<dbReference type="PANTHER" id="PTHR13800:SF12">
    <property type="entry name" value="TRANSIENT RECEPTOR POTENTIAL CATION CHANNEL SUBFAMILY M MEMBER-LIKE 2"/>
    <property type="match status" value="1"/>
</dbReference>
<dbReference type="InterPro" id="IPR005821">
    <property type="entry name" value="Ion_trans_dom"/>
</dbReference>
<evidence type="ECO:0000259" key="7">
    <source>
        <dbReference type="PROSITE" id="PS50222"/>
    </source>
</evidence>
<comment type="caution">
    <text evidence="8">The sequence shown here is derived from an EMBL/GenBank/DDBJ whole genome shotgun (WGS) entry which is preliminary data.</text>
</comment>
<name>A0A0M0JN63_9EUKA</name>
<sequence length="966" mass="108476">MEDDLLGYKVHLECMRAIAKLQQRQASLAGEAAATRSAQHGARLPKQPKARWKDFLVPSWTDLMMWAVLVGQEDLAWLLWKKTTMPMRSALMASRVMDRIANADPDDSVDTEQARRYERWAIETLGRVRDRKAAMDLLTFVQKKKVSKVAMDSEDGRPDGRDLAHPGLVSALPVWRDSVMDQACASEPYCRDFVAAPHCQYLREQYYHGNFSGSAVCISERTGTLALLLQIDIMLLHLLTLGLLRDVVRDVVPIVDRGADTREEVDEDEGQDNDKDWDLEYFEGSHLESSSTRRRRRASEHERRGERSYLEFWIRWKGFMDIPRVKFMFHTLFYIVYIGLYLALLPVGGTDGRWSWSVHESTLYTPILVSINEIEICIWLYMLGRLLEEINQILMSKDLLNYLSDFWNLLDWVSLGLMTPALVLRILVAVDGWQAELAAPMGAKVTTCSPERCPGYLGLGDETIDWMMQCIQVAFSLSAMVVIIRFLDTLTVFASLSLLIEMLLEMMRSSLMIVVVFMITSIGFGTAFAGLMPQGQNDENVFARPFWISFRTMVGDFDILQAYELNGDSYSRGRNIMGYVLVILIWLYAFIATIYIVNLLIAQMTTNYEKILVKNNVYVKFRRVQLVLEYKDMRGLPPPLNLFWLPLLFCFRLLTCRLHLFIKPGDSRGFCEFVWTPRSDHALKAEREARDKYFDHVGPRPSASQNSMATSVGEIRRTLNATSERSERTGEFQAHQFERLEKMAPYLPPSAVSSAPARHAPAFSKRSCSSTHSAFTSSDAFKRSLGTLPLEGGYRSPSSPPRTSGAGRSADELDDLAAQIEARQVFRQYDPNGSGDIDFGSLRPALNDLGLATTSAQTAAIIAKYDNGGSGQRLDFWAFTRLIDEMRQLQRAGGGSLVGSVPLQPGAGADGGGCSSGMRTASGGGYYSSEELAALQEEAARRAALAERVRLGEVPSPRSLDAGQFP</sequence>
<feature type="region of interest" description="Disordered" evidence="5">
    <location>
        <begin position="786"/>
        <end position="810"/>
    </location>
</feature>
<dbReference type="InterPro" id="IPR002048">
    <property type="entry name" value="EF_hand_dom"/>
</dbReference>
<feature type="transmembrane region" description="Helical" evidence="6">
    <location>
        <begin position="327"/>
        <end position="347"/>
    </location>
</feature>
<dbReference type="Gene3D" id="1.10.238.10">
    <property type="entry name" value="EF-hand"/>
    <property type="match status" value="1"/>
</dbReference>
<evidence type="ECO:0000256" key="5">
    <source>
        <dbReference type="SAM" id="MobiDB-lite"/>
    </source>
</evidence>
<dbReference type="PROSITE" id="PS50222">
    <property type="entry name" value="EF_HAND_2"/>
    <property type="match status" value="1"/>
</dbReference>
<keyword evidence="9" id="KW-1185">Reference proteome</keyword>
<feature type="transmembrane region" description="Helical" evidence="6">
    <location>
        <begin position="473"/>
        <end position="499"/>
    </location>
</feature>
<keyword evidence="8" id="KW-0675">Receptor</keyword>
<evidence type="ECO:0000256" key="3">
    <source>
        <dbReference type="ARBA" id="ARBA00022989"/>
    </source>
</evidence>
<dbReference type="SUPFAM" id="SSF47473">
    <property type="entry name" value="EF-hand"/>
    <property type="match status" value="1"/>
</dbReference>
<dbReference type="Pfam" id="PF25508">
    <property type="entry name" value="TRPM2"/>
    <property type="match status" value="1"/>
</dbReference>
<protein>
    <submittedName>
        <fullName evidence="8">Transient receptor potential cation channel subfamily m member 1-like protein</fullName>
    </submittedName>
</protein>
<evidence type="ECO:0000256" key="6">
    <source>
        <dbReference type="SAM" id="Phobius"/>
    </source>
</evidence>
<keyword evidence="3 6" id="KW-1133">Transmembrane helix</keyword>
<evidence type="ECO:0000256" key="4">
    <source>
        <dbReference type="ARBA" id="ARBA00023136"/>
    </source>
</evidence>
<evidence type="ECO:0000313" key="8">
    <source>
        <dbReference type="EMBL" id="KOO27762.1"/>
    </source>
</evidence>
<dbReference type="InterPro" id="IPR011992">
    <property type="entry name" value="EF-hand-dom_pair"/>
</dbReference>
<gene>
    <name evidence="8" type="ORF">Ctob_009197</name>
</gene>
<dbReference type="EMBL" id="JWZX01002671">
    <property type="protein sequence ID" value="KOO27762.1"/>
    <property type="molecule type" value="Genomic_DNA"/>
</dbReference>
<dbReference type="InterPro" id="IPR057366">
    <property type="entry name" value="TRPM-like"/>
</dbReference>
<evidence type="ECO:0000256" key="1">
    <source>
        <dbReference type="ARBA" id="ARBA00004141"/>
    </source>
</evidence>
<dbReference type="InterPro" id="IPR050927">
    <property type="entry name" value="TRPM"/>
</dbReference>
<dbReference type="GO" id="GO:0005509">
    <property type="term" value="F:calcium ion binding"/>
    <property type="evidence" value="ECO:0007669"/>
    <property type="project" value="InterPro"/>
</dbReference>